<proteinExistence type="predicted"/>
<dbReference type="Gene3D" id="3.40.630.30">
    <property type="match status" value="1"/>
</dbReference>
<dbReference type="SUPFAM" id="SSF55729">
    <property type="entry name" value="Acyl-CoA N-acyltransferases (Nat)"/>
    <property type="match status" value="1"/>
</dbReference>
<protein>
    <recommendedName>
        <fullName evidence="3">N-acetyltransferase domain-containing protein</fullName>
    </recommendedName>
</protein>
<sequence length="375" mass="43694">MIEIKEVRTKKDQKMFLDFPLRMYKGNKYFVPPLYADEKKIFSKDYVYYETCEVVYYLAFKNGKIAGRISGILQKASNEKRNEKRIRFTRFDSINDIKVAKALFDAVEKWGKSKGMDTICGPLGFSDLEREGLLIEGFNELSTFEEQYNFEYYGKLIEKCGYKKEVDWVESKIYPPEKDDGSLRKMADFIMKRYNLHFGPAKDTEDFINRYSEQFFALLDVAYYDIYGTVPFTEGTKKMLLDNFKMVIDINHVAVVLDENDKVVCLGLCFPSLARAVQKSYGHLTPAAALRLIRAIKHPKILDLGLIAVDPEYLNRGVNAIITAELLRMLKEDGIKYAETNLNLENNYAIQNQWKRFKAVQHKRRRSYVKKLTDV</sequence>
<dbReference type="InterPro" id="IPR039968">
    <property type="entry name" value="BcerS-like"/>
</dbReference>
<organism evidence="1 2">
    <name type="scientific">Eubacterium ruminantium</name>
    <dbReference type="NCBI Taxonomy" id="42322"/>
    <lineage>
        <taxon>Bacteria</taxon>
        <taxon>Bacillati</taxon>
        <taxon>Bacillota</taxon>
        <taxon>Clostridia</taxon>
        <taxon>Eubacteriales</taxon>
        <taxon>Eubacteriaceae</taxon>
        <taxon>Eubacterium</taxon>
    </lineage>
</organism>
<reference evidence="1 2" key="1">
    <citation type="submission" date="2017-02" db="EMBL/GenBank/DDBJ databases">
        <authorList>
            <person name="Peterson S.W."/>
        </authorList>
    </citation>
    <scope>NUCLEOTIDE SEQUENCE [LARGE SCALE GENOMIC DNA]</scope>
    <source>
        <strain evidence="1 2">ATCC 17233</strain>
    </source>
</reference>
<dbReference type="InterPro" id="IPR016181">
    <property type="entry name" value="Acyl_CoA_acyltransferase"/>
</dbReference>
<dbReference type="PANTHER" id="PTHR41368:SF1">
    <property type="entry name" value="PROTEIN YGHO"/>
    <property type="match status" value="1"/>
</dbReference>
<dbReference type="PANTHER" id="PTHR41368">
    <property type="entry name" value="PROTEIN YGHO"/>
    <property type="match status" value="1"/>
</dbReference>
<dbReference type="EMBL" id="FUXA01000003">
    <property type="protein sequence ID" value="SJZ34876.1"/>
    <property type="molecule type" value="Genomic_DNA"/>
</dbReference>
<gene>
    <name evidence="1" type="ORF">SAMN02745110_00009</name>
</gene>
<keyword evidence="2" id="KW-1185">Reference proteome</keyword>
<dbReference type="RefSeq" id="WP_078785709.1">
    <property type="nucleotide sequence ID" value="NZ_FMTO01000002.1"/>
</dbReference>
<evidence type="ECO:0008006" key="3">
    <source>
        <dbReference type="Google" id="ProtNLM"/>
    </source>
</evidence>
<name>A0A1T4JXE2_9FIRM</name>
<dbReference type="Proteomes" id="UP000189857">
    <property type="component" value="Unassembled WGS sequence"/>
</dbReference>
<accession>A0A1T4JXE2</accession>
<evidence type="ECO:0000313" key="1">
    <source>
        <dbReference type="EMBL" id="SJZ34876.1"/>
    </source>
</evidence>
<evidence type="ECO:0000313" key="2">
    <source>
        <dbReference type="Proteomes" id="UP000189857"/>
    </source>
</evidence>
<dbReference type="OrthoDB" id="9806005at2"/>
<dbReference type="AlphaFoldDB" id="A0A1T4JXE2"/>